<evidence type="ECO:0000313" key="1">
    <source>
        <dbReference type="EMBL" id="SUZ90554.1"/>
    </source>
</evidence>
<sequence>MNQCKIMQEFRSQGYLHQGIWIHMEGSAGQMNQDGPESFPRSPKGIADWIVQVSR</sequence>
<dbReference type="EMBL" id="UINC01001903">
    <property type="protein sequence ID" value="SUZ90554.1"/>
    <property type="molecule type" value="Genomic_DNA"/>
</dbReference>
<protein>
    <submittedName>
        <fullName evidence="1">Uncharacterized protein</fullName>
    </submittedName>
</protein>
<proteinExistence type="predicted"/>
<organism evidence="1">
    <name type="scientific">marine metagenome</name>
    <dbReference type="NCBI Taxonomy" id="408172"/>
    <lineage>
        <taxon>unclassified sequences</taxon>
        <taxon>metagenomes</taxon>
        <taxon>ecological metagenomes</taxon>
    </lineage>
</organism>
<reference evidence="1" key="1">
    <citation type="submission" date="2018-05" db="EMBL/GenBank/DDBJ databases">
        <authorList>
            <person name="Lanie J.A."/>
            <person name="Ng W.-L."/>
            <person name="Kazmierczak K.M."/>
            <person name="Andrzejewski T.M."/>
            <person name="Davidsen T.M."/>
            <person name="Wayne K.J."/>
            <person name="Tettelin H."/>
            <person name="Glass J.I."/>
            <person name="Rusch D."/>
            <person name="Podicherti R."/>
            <person name="Tsui H.-C.T."/>
            <person name="Winkler M.E."/>
        </authorList>
    </citation>
    <scope>NUCLEOTIDE SEQUENCE</scope>
</reference>
<name>A0A381RH27_9ZZZZ</name>
<dbReference type="AlphaFoldDB" id="A0A381RH27"/>
<gene>
    <name evidence="1" type="ORF">METZ01_LOCUS43408</name>
</gene>
<accession>A0A381RH27</accession>